<protein>
    <submittedName>
        <fullName evidence="1">Uncharacterized protein</fullName>
    </submittedName>
</protein>
<dbReference type="AlphaFoldDB" id="A0A0F9A3G1"/>
<dbReference type="EMBL" id="LAZR01048113">
    <property type="protein sequence ID" value="KKK92675.1"/>
    <property type="molecule type" value="Genomic_DNA"/>
</dbReference>
<organism evidence="1">
    <name type="scientific">marine sediment metagenome</name>
    <dbReference type="NCBI Taxonomy" id="412755"/>
    <lineage>
        <taxon>unclassified sequences</taxon>
        <taxon>metagenomes</taxon>
        <taxon>ecological metagenomes</taxon>
    </lineage>
</organism>
<gene>
    <name evidence="1" type="ORF">LCGC14_2700550</name>
</gene>
<sequence>LEENEISGDLIEGFIGNLNMYIKCQDYFGNFNFKEYVVNFCINSGPDETPVFQDLTVTQPRNGKILKYGTNEVDLTMWVNEPAECKYSSVEGKDYDEMEKAMICMTNLTDRELNGWPCETTLTDLENENNFYIKCKDQPWKSPDEEELRNKNAEDLLYTLYVTENNLEIDSIYILRGDSTIYLDNSNVSTEIKGGGNVFSFGIGIETSKGSGEGVSVCYYEWNNNFIPFFETNSNHHKQELNLPSGDYNIPIRCIDDSANEANGNAVFNLKIDNTPPKVVRTYYEGNKLKLITDEQSKCYASFDEIKECNFNIEDSQSMTIGFNTQHSSPWIAGEKYYIKCKDAWENQNPSCAIIVTPSLVY</sequence>
<accession>A0A0F9A3G1</accession>
<evidence type="ECO:0000313" key="1">
    <source>
        <dbReference type="EMBL" id="KKK92675.1"/>
    </source>
</evidence>
<feature type="non-terminal residue" evidence="1">
    <location>
        <position position="1"/>
    </location>
</feature>
<comment type="caution">
    <text evidence="1">The sequence shown here is derived from an EMBL/GenBank/DDBJ whole genome shotgun (WGS) entry which is preliminary data.</text>
</comment>
<reference evidence="1" key="1">
    <citation type="journal article" date="2015" name="Nature">
        <title>Complex archaea that bridge the gap between prokaryotes and eukaryotes.</title>
        <authorList>
            <person name="Spang A."/>
            <person name="Saw J.H."/>
            <person name="Jorgensen S.L."/>
            <person name="Zaremba-Niedzwiedzka K."/>
            <person name="Martijn J."/>
            <person name="Lind A.E."/>
            <person name="van Eijk R."/>
            <person name="Schleper C."/>
            <person name="Guy L."/>
            <person name="Ettema T.J."/>
        </authorList>
    </citation>
    <scope>NUCLEOTIDE SEQUENCE</scope>
</reference>
<proteinExistence type="predicted"/>
<name>A0A0F9A3G1_9ZZZZ</name>